<keyword evidence="2" id="KW-1185">Reference proteome</keyword>
<accession>A7ZPF3</accession>
<name>A7ZPF3_ECO24</name>
<proteinExistence type="predicted"/>
<sequence>MRNVTLIDLSLSLNIKRVRSGVTEAWADKLAALSSNASVVAPNLAEQSKSDMDHSLITLLVS</sequence>
<gene>
    <name evidence="1" type="ordered locus">EcE24377A_2633</name>
</gene>
<protein>
    <submittedName>
        <fullName evidence="1">Uncharacterized protein</fullName>
    </submittedName>
</protein>
<dbReference type="Proteomes" id="UP000001122">
    <property type="component" value="Chromosome"/>
</dbReference>
<dbReference type="HOGENOM" id="CLU_2896899_0_0_6"/>
<dbReference type="KEGG" id="ecw:EcE24377A_2633"/>
<dbReference type="EMBL" id="CP000800">
    <property type="protein sequence ID" value="ABV18960.1"/>
    <property type="molecule type" value="Genomic_DNA"/>
</dbReference>
<reference evidence="2" key="1">
    <citation type="journal article" date="2008" name="J. Bacteriol.">
        <title>The pangenome structure of Escherichia coli: comparative genomic analysis of E. coli commensal and pathogenic isolates.</title>
        <authorList>
            <person name="Rasko D.A."/>
            <person name="Rosovitz M.J."/>
            <person name="Myers G.S."/>
            <person name="Mongodin E.F."/>
            <person name="Fricke W.F."/>
            <person name="Gajer P."/>
            <person name="Crabtree J."/>
            <person name="Sebaihia M."/>
            <person name="Thomson N.R."/>
            <person name="Chaudhuri R."/>
            <person name="Henderson I.R."/>
            <person name="Sperandio V."/>
            <person name="Ravel J."/>
        </authorList>
    </citation>
    <scope>NUCLEOTIDE SEQUENCE [LARGE SCALE GENOMIC DNA]</scope>
    <source>
        <strain evidence="2">E24377A / ETEC</strain>
    </source>
</reference>
<evidence type="ECO:0000313" key="1">
    <source>
        <dbReference type="EMBL" id="ABV18960.1"/>
    </source>
</evidence>
<evidence type="ECO:0000313" key="2">
    <source>
        <dbReference type="Proteomes" id="UP000001122"/>
    </source>
</evidence>
<dbReference type="AlphaFoldDB" id="A7ZPF3"/>
<organism evidence="1 2">
    <name type="scientific">Escherichia coli O139:H28 (strain E24377A / ETEC)</name>
    <dbReference type="NCBI Taxonomy" id="331111"/>
    <lineage>
        <taxon>Bacteria</taxon>
        <taxon>Pseudomonadati</taxon>
        <taxon>Pseudomonadota</taxon>
        <taxon>Gammaproteobacteria</taxon>
        <taxon>Enterobacterales</taxon>
        <taxon>Enterobacteriaceae</taxon>
        <taxon>Escherichia</taxon>
    </lineage>
</organism>